<sequence length="159" mass="17606">MLDRARIPVRHHLAFLAVRQKAEATARRSEATGREPAPEARPPEGGGGAARPGRVPRPRGLWWLLLAIMAVPLADRVQDSRPGGPPRPCDRFEVTAQALSVRDPQGAQTGEYFRRGEILTVRLRENTSGATYWYVTSDHGLAGWVLPSPEWWRPICGTP</sequence>
<dbReference type="EMBL" id="QMEY01000012">
    <property type="protein sequence ID" value="RBQ17320.1"/>
    <property type="molecule type" value="Genomic_DNA"/>
</dbReference>
<evidence type="ECO:0000313" key="2">
    <source>
        <dbReference type="EMBL" id="RBQ17320.1"/>
    </source>
</evidence>
<feature type="compositionally biased region" description="Basic and acidic residues" evidence="1">
    <location>
        <begin position="24"/>
        <end position="42"/>
    </location>
</feature>
<dbReference type="AlphaFoldDB" id="A0A366LUR1"/>
<comment type="caution">
    <text evidence="2">The sequence shown here is derived from an EMBL/GenBank/DDBJ whole genome shotgun (WGS) entry which is preliminary data.</text>
</comment>
<dbReference type="OrthoDB" id="3544430at2"/>
<accession>A0A366LUR1</accession>
<protein>
    <submittedName>
        <fullName evidence="2">Uncharacterized protein</fullName>
    </submittedName>
</protein>
<feature type="region of interest" description="Disordered" evidence="1">
    <location>
        <begin position="24"/>
        <end position="55"/>
    </location>
</feature>
<evidence type="ECO:0000256" key="1">
    <source>
        <dbReference type="SAM" id="MobiDB-lite"/>
    </source>
</evidence>
<keyword evidence="3" id="KW-1185">Reference proteome</keyword>
<dbReference type="Proteomes" id="UP000253303">
    <property type="component" value="Unassembled WGS sequence"/>
</dbReference>
<gene>
    <name evidence="2" type="ORF">DP939_25635</name>
</gene>
<dbReference type="RefSeq" id="WP_113983327.1">
    <property type="nucleotide sequence ID" value="NZ_QMEY01000012.1"/>
</dbReference>
<reference evidence="2 3" key="1">
    <citation type="submission" date="2018-06" db="EMBL/GenBank/DDBJ databases">
        <title>Sphaerisporangium craniellae sp. nov., isolated from a marine sponge in the South China Sea.</title>
        <authorList>
            <person name="Li L."/>
        </authorList>
    </citation>
    <scope>NUCLEOTIDE SEQUENCE [LARGE SCALE GENOMIC DNA]</scope>
    <source>
        <strain evidence="2 3">LHW63015</strain>
    </source>
</reference>
<name>A0A366LUR1_9ACTN</name>
<proteinExistence type="predicted"/>
<evidence type="ECO:0000313" key="3">
    <source>
        <dbReference type="Proteomes" id="UP000253303"/>
    </source>
</evidence>
<organism evidence="2 3">
    <name type="scientific">Spongiactinospora rosea</name>
    <dbReference type="NCBI Taxonomy" id="2248750"/>
    <lineage>
        <taxon>Bacteria</taxon>
        <taxon>Bacillati</taxon>
        <taxon>Actinomycetota</taxon>
        <taxon>Actinomycetes</taxon>
        <taxon>Streptosporangiales</taxon>
        <taxon>Streptosporangiaceae</taxon>
        <taxon>Spongiactinospora</taxon>
    </lineage>
</organism>